<dbReference type="OrthoDB" id="10251744at2759"/>
<evidence type="ECO:0000313" key="3">
    <source>
        <dbReference type="EMBL" id="EZA60150.1"/>
    </source>
</evidence>
<dbReference type="SUPFAM" id="SSF158573">
    <property type="entry name" value="GINS helical bundle-like"/>
    <property type="match status" value="1"/>
</dbReference>
<evidence type="ECO:0000313" key="4">
    <source>
        <dbReference type="EMBL" id="RLU17374.1"/>
    </source>
</evidence>
<dbReference type="InterPro" id="IPR055221">
    <property type="entry name" value="PSF3_N"/>
</dbReference>
<dbReference type="CDD" id="cd21693">
    <property type="entry name" value="GINS_B_Psf3"/>
    <property type="match status" value="1"/>
</dbReference>
<dbReference type="SUPFAM" id="SSF160059">
    <property type="entry name" value="PriA/YqbF domain"/>
    <property type="match status" value="1"/>
</dbReference>
<sequence length="203" mass="23617">MTTLSCSYLPDYFSLTDILCTEERLSCKVEVTLPRLGFLDLSSESEDLKSGTKLELPLWLAQPLNLAKESIVSIDIPKTYKEGYREILLADACTVMLNKWNPYYYEVGMYLKKFNNRDCEMIIDSLLLTFRSRFRLVMDWAQNPVSDPTLNNLLPRLERDLFLEGRKAKVLLNKWLKKGSNVIETSQSAVNLRKRKRTDYELD</sequence>
<organism evidence="3 5">
    <name type="scientific">Ooceraea biroi</name>
    <name type="common">Clonal raider ant</name>
    <name type="synonym">Cerapachys biroi</name>
    <dbReference type="NCBI Taxonomy" id="2015173"/>
    <lineage>
        <taxon>Eukaryota</taxon>
        <taxon>Metazoa</taxon>
        <taxon>Ecdysozoa</taxon>
        <taxon>Arthropoda</taxon>
        <taxon>Hexapoda</taxon>
        <taxon>Insecta</taxon>
        <taxon>Pterygota</taxon>
        <taxon>Neoptera</taxon>
        <taxon>Endopterygota</taxon>
        <taxon>Hymenoptera</taxon>
        <taxon>Apocrita</taxon>
        <taxon>Aculeata</taxon>
        <taxon>Formicoidea</taxon>
        <taxon>Formicidae</taxon>
        <taxon>Dorylinae</taxon>
        <taxon>Ooceraea</taxon>
    </lineage>
</organism>
<dbReference type="InterPro" id="IPR038437">
    <property type="entry name" value="GINS_Psf3_sf"/>
</dbReference>
<proteinExistence type="inferred from homology"/>
<keyword evidence="5" id="KW-1185">Reference proteome</keyword>
<feature type="domain" description="DNA replication complex GINS protein PSF3 N-terminal" evidence="2">
    <location>
        <begin position="13"/>
        <end position="64"/>
    </location>
</feature>
<evidence type="ECO:0000259" key="2">
    <source>
        <dbReference type="Pfam" id="PF22466"/>
    </source>
</evidence>
<reference evidence="3 5" key="1">
    <citation type="journal article" date="2014" name="Curr. Biol.">
        <title>The genome of the clonal raider ant Cerapachys biroi.</title>
        <authorList>
            <person name="Oxley P.R."/>
            <person name="Ji L."/>
            <person name="Fetter-Pruneda I."/>
            <person name="McKenzie S.K."/>
            <person name="Li C."/>
            <person name="Hu H."/>
            <person name="Zhang G."/>
            <person name="Kronauer D.J."/>
        </authorList>
    </citation>
    <scope>NUCLEOTIDE SEQUENCE [LARGE SCALE GENOMIC DNA]</scope>
</reference>
<dbReference type="GO" id="GO:1902975">
    <property type="term" value="P:mitotic DNA replication initiation"/>
    <property type="evidence" value="ECO:0007669"/>
    <property type="project" value="TreeGrafter"/>
</dbReference>
<comment type="similarity">
    <text evidence="1">Belongs to the GINS3/PSF3 family.</text>
</comment>
<dbReference type="GO" id="GO:0000811">
    <property type="term" value="C:GINS complex"/>
    <property type="evidence" value="ECO:0007669"/>
    <property type="project" value="UniProtKB-UniRule"/>
</dbReference>
<keyword evidence="1" id="KW-0235">DNA replication</keyword>
<dbReference type="AlphaFoldDB" id="A0A026WVT8"/>
<dbReference type="InterPro" id="IPR036224">
    <property type="entry name" value="GINS_bundle-like_dom_sf"/>
</dbReference>
<reference evidence="4" key="3">
    <citation type="submission" date="2018-07" db="EMBL/GenBank/DDBJ databases">
        <authorList>
            <person name="Mckenzie S.K."/>
            <person name="Kronauer D.J.C."/>
        </authorList>
    </citation>
    <scope>NUCLEOTIDE SEQUENCE</scope>
    <source>
        <strain evidence="4">Clonal line C1</strain>
    </source>
</reference>
<dbReference type="InterPro" id="IPR010492">
    <property type="entry name" value="GINS_Psf3"/>
</dbReference>
<dbReference type="CDD" id="cd11713">
    <property type="entry name" value="GINS_A_psf3"/>
    <property type="match status" value="1"/>
</dbReference>
<comment type="subcellular location">
    <subcellularLocation>
        <location evidence="1">Nucleus</location>
    </subcellularLocation>
</comment>
<dbReference type="EMBL" id="QOIP01000010">
    <property type="protein sequence ID" value="RLU17374.1"/>
    <property type="molecule type" value="Genomic_DNA"/>
</dbReference>
<dbReference type="EMBL" id="KK107079">
    <property type="protein sequence ID" value="EZA60150.1"/>
    <property type="molecule type" value="Genomic_DNA"/>
</dbReference>
<dbReference type="STRING" id="2015173.A0A026WVT8"/>
<dbReference type="OMA" id="IYKEGWR"/>
<dbReference type="PANTHER" id="PTHR22768:SF0">
    <property type="entry name" value="DNA REPLICATION COMPLEX GINS PROTEIN PSF3"/>
    <property type="match status" value="1"/>
</dbReference>
<dbReference type="PANTHER" id="PTHR22768">
    <property type="entry name" value="DNA REPLICATION COMPLEX GINS PROTEIN PSF3"/>
    <property type="match status" value="1"/>
</dbReference>
<dbReference type="Gene3D" id="1.20.58.2050">
    <property type="match status" value="1"/>
</dbReference>
<dbReference type="Proteomes" id="UP000279307">
    <property type="component" value="Chromosome 10"/>
</dbReference>
<reference evidence="4" key="2">
    <citation type="journal article" date="2018" name="Genome Res.">
        <title>The genomic architecture and molecular evolution of ant odorant receptors.</title>
        <authorList>
            <person name="McKenzie S.K."/>
            <person name="Kronauer D.J.C."/>
        </authorList>
    </citation>
    <scope>NUCLEOTIDE SEQUENCE [LARGE SCALE GENOMIC DNA]</scope>
    <source>
        <strain evidence="4">Clonal line C1</strain>
    </source>
</reference>
<name>A0A026WVT8_OOCBI</name>
<dbReference type="Pfam" id="PF22466">
    <property type="entry name" value="PSF3_N"/>
    <property type="match status" value="1"/>
</dbReference>
<comment type="subunit">
    <text evidence="1">Component of the GINS complex.</text>
</comment>
<evidence type="ECO:0000256" key="1">
    <source>
        <dbReference type="RuleBase" id="RU367161"/>
    </source>
</evidence>
<comment type="function">
    <text evidence="1">The GINS complex plays an essential role in the initiation of DNA replication.</text>
</comment>
<evidence type="ECO:0000313" key="5">
    <source>
        <dbReference type="Proteomes" id="UP000053097"/>
    </source>
</evidence>
<keyword evidence="1" id="KW-0539">Nucleus</keyword>
<gene>
    <name evidence="4" type="ORF">DMN91_009608</name>
    <name evidence="3" type="ORF">X777_15087</name>
</gene>
<accession>A0A026WVT8</accession>
<protein>
    <recommendedName>
        <fullName evidence="1">DNA replication complex GINS protein PSF3</fullName>
    </recommendedName>
</protein>
<dbReference type="Proteomes" id="UP000053097">
    <property type="component" value="Unassembled WGS sequence"/>
</dbReference>